<evidence type="ECO:0000256" key="9">
    <source>
        <dbReference type="HAMAP-Rule" id="MF_00244"/>
    </source>
</evidence>
<evidence type="ECO:0000259" key="10">
    <source>
        <dbReference type="Pfam" id="PF01467"/>
    </source>
</evidence>
<protein>
    <recommendedName>
        <fullName evidence="9">Probable nicotinate-nucleotide adenylyltransferase</fullName>
        <ecNumber evidence="9">2.7.7.18</ecNumber>
    </recommendedName>
    <alternativeName>
        <fullName evidence="9">Deamido-NAD(+) diphosphorylase</fullName>
    </alternativeName>
    <alternativeName>
        <fullName evidence="9">Deamido-NAD(+) pyrophosphorylase</fullName>
    </alternativeName>
    <alternativeName>
        <fullName evidence="9">Nicotinate mononucleotide adenylyltransferase</fullName>
        <shortName evidence="9">NaMN adenylyltransferase</shortName>
    </alternativeName>
</protein>
<keyword evidence="6 9" id="KW-0547">Nucleotide-binding</keyword>
<evidence type="ECO:0000256" key="7">
    <source>
        <dbReference type="ARBA" id="ARBA00022840"/>
    </source>
</evidence>
<proteinExistence type="inferred from homology"/>
<keyword evidence="12" id="KW-1185">Reference proteome</keyword>
<organism evidence="11 12">
    <name type="scientific">Desulfomarina profundi</name>
    <dbReference type="NCBI Taxonomy" id="2772557"/>
    <lineage>
        <taxon>Bacteria</taxon>
        <taxon>Pseudomonadati</taxon>
        <taxon>Thermodesulfobacteriota</taxon>
        <taxon>Desulfobulbia</taxon>
        <taxon>Desulfobulbales</taxon>
        <taxon>Desulfobulbaceae</taxon>
        <taxon>Desulfomarina</taxon>
    </lineage>
</organism>
<dbReference type="EMBL" id="AP024086">
    <property type="protein sequence ID" value="BCL60855.1"/>
    <property type="molecule type" value="Genomic_DNA"/>
</dbReference>
<dbReference type="NCBIfam" id="TIGR00125">
    <property type="entry name" value="cyt_tran_rel"/>
    <property type="match status" value="1"/>
</dbReference>
<evidence type="ECO:0000313" key="12">
    <source>
        <dbReference type="Proteomes" id="UP000826725"/>
    </source>
</evidence>
<dbReference type="PANTHER" id="PTHR39321:SF3">
    <property type="entry name" value="PHOSPHOPANTETHEINE ADENYLYLTRANSFERASE"/>
    <property type="match status" value="1"/>
</dbReference>
<comment type="pathway">
    <text evidence="2 9">Cofactor biosynthesis; NAD(+) biosynthesis; deamido-NAD(+) from nicotinate D-ribonucleotide: step 1/1.</text>
</comment>
<evidence type="ECO:0000256" key="4">
    <source>
        <dbReference type="ARBA" id="ARBA00022679"/>
    </source>
</evidence>
<evidence type="ECO:0000256" key="3">
    <source>
        <dbReference type="ARBA" id="ARBA00009014"/>
    </source>
</evidence>
<dbReference type="AlphaFoldDB" id="A0A8D5FNG6"/>
<keyword evidence="4 9" id="KW-0808">Transferase</keyword>
<keyword evidence="7 9" id="KW-0067">ATP-binding</keyword>
<evidence type="ECO:0000256" key="8">
    <source>
        <dbReference type="ARBA" id="ARBA00048721"/>
    </source>
</evidence>
<comment type="similarity">
    <text evidence="3 9">Belongs to the NadD family.</text>
</comment>
<evidence type="ECO:0000256" key="6">
    <source>
        <dbReference type="ARBA" id="ARBA00022741"/>
    </source>
</evidence>
<comment type="function">
    <text evidence="1 9">Catalyzes the reversible adenylation of nicotinate mononucleotide (NaMN) to nicotinic acid adenine dinucleotide (NaAD).</text>
</comment>
<reference evidence="11" key="1">
    <citation type="submission" date="2020-09" db="EMBL/GenBank/DDBJ databases">
        <title>Desulfogranum mesoprofundum gen. nov., sp. nov., a novel mesophilic, sulfate-reducing chemolithoautotroph isolated from a deep-sea hydrothermal vent chimney in the Suiyo Seamount.</title>
        <authorList>
            <person name="Hashimoto Y."/>
            <person name="Nakagawa S."/>
        </authorList>
    </citation>
    <scope>NUCLEOTIDE SEQUENCE</scope>
    <source>
        <strain evidence="11">KT2</strain>
    </source>
</reference>
<feature type="domain" description="Cytidyltransferase-like" evidence="10">
    <location>
        <begin position="7"/>
        <end position="186"/>
    </location>
</feature>
<dbReference type="GO" id="GO:0005524">
    <property type="term" value="F:ATP binding"/>
    <property type="evidence" value="ECO:0007669"/>
    <property type="project" value="UniProtKB-KW"/>
</dbReference>
<dbReference type="InterPro" id="IPR005248">
    <property type="entry name" value="NadD/NMNAT"/>
</dbReference>
<dbReference type="EC" id="2.7.7.18" evidence="9"/>
<dbReference type="Pfam" id="PF01467">
    <property type="entry name" value="CTP_transf_like"/>
    <property type="match status" value="1"/>
</dbReference>
<evidence type="ECO:0000256" key="5">
    <source>
        <dbReference type="ARBA" id="ARBA00022695"/>
    </source>
</evidence>
<dbReference type="NCBIfam" id="NF000840">
    <property type="entry name" value="PRK00071.1-3"/>
    <property type="match status" value="1"/>
</dbReference>
<dbReference type="GO" id="GO:0009435">
    <property type="term" value="P:NAD+ biosynthetic process"/>
    <property type="evidence" value="ECO:0007669"/>
    <property type="project" value="UniProtKB-UniRule"/>
</dbReference>
<evidence type="ECO:0000256" key="1">
    <source>
        <dbReference type="ARBA" id="ARBA00002324"/>
    </source>
</evidence>
<dbReference type="HAMAP" id="MF_00244">
    <property type="entry name" value="NaMN_adenylyltr"/>
    <property type="match status" value="1"/>
</dbReference>
<dbReference type="NCBIfam" id="TIGR00482">
    <property type="entry name" value="nicotinate (nicotinamide) nucleotide adenylyltransferase"/>
    <property type="match status" value="1"/>
</dbReference>
<evidence type="ECO:0000313" key="11">
    <source>
        <dbReference type="EMBL" id="BCL60855.1"/>
    </source>
</evidence>
<evidence type="ECO:0000256" key="2">
    <source>
        <dbReference type="ARBA" id="ARBA00005019"/>
    </source>
</evidence>
<dbReference type="CDD" id="cd02165">
    <property type="entry name" value="NMNAT"/>
    <property type="match status" value="1"/>
</dbReference>
<dbReference type="KEGG" id="dbk:DGMP_15480"/>
<dbReference type="Proteomes" id="UP000826725">
    <property type="component" value="Chromosome"/>
</dbReference>
<dbReference type="GO" id="GO:0004515">
    <property type="term" value="F:nicotinate-nucleotide adenylyltransferase activity"/>
    <property type="evidence" value="ECO:0007669"/>
    <property type="project" value="UniProtKB-UniRule"/>
</dbReference>
<comment type="catalytic activity">
    <reaction evidence="8 9">
        <text>nicotinate beta-D-ribonucleotide + ATP + H(+) = deamido-NAD(+) + diphosphate</text>
        <dbReference type="Rhea" id="RHEA:22860"/>
        <dbReference type="ChEBI" id="CHEBI:15378"/>
        <dbReference type="ChEBI" id="CHEBI:30616"/>
        <dbReference type="ChEBI" id="CHEBI:33019"/>
        <dbReference type="ChEBI" id="CHEBI:57502"/>
        <dbReference type="ChEBI" id="CHEBI:58437"/>
        <dbReference type="EC" id="2.7.7.18"/>
    </reaction>
</comment>
<keyword evidence="5 9" id="KW-0548">Nucleotidyltransferase</keyword>
<name>A0A8D5FNG6_9BACT</name>
<gene>
    <name evidence="9 11" type="primary">nadD</name>
    <name evidence="11" type="ORF">DGMP_15480</name>
</gene>
<sequence>MKMRAGVLGGTFNPVHFGHLELAETAIQEYSLDTVIFIPSKAPPHKTESELVSFFHRCRMMEIACENYPMFRYDCIEGQLPAPSYTIDTLRTLKKRLGEDCTLFFIIGSDAFLDILTWKSFRQVLSQVSLIVGHRKDVDSCKMVDLALNIGYDRKKKSHWSSDWGGEDILFLDTIPVGVSSTFIRKISENDRELKKYVPLKVVEYIRDKRLYQHGG</sequence>
<dbReference type="UniPathway" id="UPA00253">
    <property type="reaction ID" value="UER00332"/>
</dbReference>
<dbReference type="PANTHER" id="PTHR39321">
    <property type="entry name" value="NICOTINATE-NUCLEOTIDE ADENYLYLTRANSFERASE-RELATED"/>
    <property type="match status" value="1"/>
</dbReference>
<dbReference type="InterPro" id="IPR004821">
    <property type="entry name" value="Cyt_trans-like"/>
</dbReference>
<keyword evidence="9" id="KW-0520">NAD</keyword>
<keyword evidence="9" id="KW-0662">Pyridine nucleotide biosynthesis</keyword>
<accession>A0A8D5FNG6</accession>